<dbReference type="AlphaFoldDB" id="A0A4R3ML68"/>
<dbReference type="EMBL" id="SMAL01000005">
    <property type="protein sequence ID" value="TCT14608.1"/>
    <property type="molecule type" value="Genomic_DNA"/>
</dbReference>
<comment type="caution">
    <text evidence="1">The sequence shown here is derived from an EMBL/GenBank/DDBJ whole genome shotgun (WGS) entry which is preliminary data.</text>
</comment>
<accession>A0A4R3ML68</accession>
<evidence type="ECO:0008006" key="3">
    <source>
        <dbReference type="Google" id="ProtNLM"/>
    </source>
</evidence>
<evidence type="ECO:0000313" key="2">
    <source>
        <dbReference type="Proteomes" id="UP000294902"/>
    </source>
</evidence>
<name>A0A4R3ML68_9FIRM</name>
<evidence type="ECO:0000313" key="1">
    <source>
        <dbReference type="EMBL" id="TCT14608.1"/>
    </source>
</evidence>
<dbReference type="Proteomes" id="UP000294902">
    <property type="component" value="Unassembled WGS sequence"/>
</dbReference>
<protein>
    <recommendedName>
        <fullName evidence="3">Sporulation related protein</fullName>
    </recommendedName>
</protein>
<reference evidence="1 2" key="1">
    <citation type="submission" date="2019-03" db="EMBL/GenBank/DDBJ databases">
        <title>Genomic Encyclopedia of Type Strains, Phase IV (KMG-IV): sequencing the most valuable type-strain genomes for metagenomic binning, comparative biology and taxonomic classification.</title>
        <authorList>
            <person name="Goeker M."/>
        </authorList>
    </citation>
    <scope>NUCLEOTIDE SEQUENCE [LARGE SCALE GENOMIC DNA]</scope>
    <source>
        <strain evidence="1 2">DSM 24629</strain>
    </source>
</reference>
<keyword evidence="2" id="KW-1185">Reference proteome</keyword>
<gene>
    <name evidence="1" type="ORF">EDC18_10589</name>
</gene>
<organism evidence="1 2">
    <name type="scientific">Natranaerovirga pectinivora</name>
    <dbReference type="NCBI Taxonomy" id="682400"/>
    <lineage>
        <taxon>Bacteria</taxon>
        <taxon>Bacillati</taxon>
        <taxon>Bacillota</taxon>
        <taxon>Clostridia</taxon>
        <taxon>Lachnospirales</taxon>
        <taxon>Natranaerovirgaceae</taxon>
        <taxon>Natranaerovirga</taxon>
    </lineage>
</organism>
<sequence length="69" mass="8270">MEVFLLVLMTIDNKTSWVLYGSFESMVEASNKMDYLKAQKIQYYNKYKIITKDEIKNFSEVGWKLNVKY</sequence>
<proteinExistence type="predicted"/>
<dbReference type="RefSeq" id="WP_165878526.1">
    <property type="nucleotide sequence ID" value="NZ_SMAL01000005.1"/>
</dbReference>